<evidence type="ECO:0000256" key="3">
    <source>
        <dbReference type="SAM" id="MobiDB-lite"/>
    </source>
</evidence>
<feature type="compositionally biased region" description="Basic and acidic residues" evidence="3">
    <location>
        <begin position="296"/>
        <end position="308"/>
    </location>
</feature>
<feature type="compositionally biased region" description="Pro residues" evidence="3">
    <location>
        <begin position="609"/>
        <end position="625"/>
    </location>
</feature>
<dbReference type="Ensembl" id="ENSGWIT00000012100.1">
    <property type="protein sequence ID" value="ENSGWIP00000010882.1"/>
    <property type="gene ID" value="ENSGWIG00000006385.1"/>
</dbReference>
<proteinExistence type="predicted"/>
<dbReference type="InterPro" id="IPR051500">
    <property type="entry name" value="cTAGE_MIA/OTOR"/>
</dbReference>
<dbReference type="GO" id="GO:0035459">
    <property type="term" value="P:vesicle cargo loading"/>
    <property type="evidence" value="ECO:0007669"/>
    <property type="project" value="TreeGrafter"/>
</dbReference>
<evidence type="ECO:0000256" key="1">
    <source>
        <dbReference type="ARBA" id="ARBA00023054"/>
    </source>
</evidence>
<feature type="region of interest" description="Disordered" evidence="3">
    <location>
        <begin position="704"/>
        <end position="750"/>
    </location>
</feature>
<feature type="compositionally biased region" description="Basic and acidic residues" evidence="3">
    <location>
        <begin position="631"/>
        <end position="649"/>
    </location>
</feature>
<evidence type="ECO:0008006" key="6">
    <source>
        <dbReference type="Google" id="ProtNLM"/>
    </source>
</evidence>
<feature type="compositionally biased region" description="Pro residues" evidence="3">
    <location>
        <begin position="671"/>
        <end position="687"/>
    </location>
</feature>
<gene>
    <name evidence="4" type="primary">mia2</name>
</gene>
<dbReference type="Proteomes" id="UP000694680">
    <property type="component" value="Unassembled WGS sequence"/>
</dbReference>
<protein>
    <recommendedName>
        <fullName evidence="6">MIA SH3 domain ER export factor 2</fullName>
    </recommendedName>
</protein>
<feature type="compositionally biased region" description="Pro residues" evidence="3">
    <location>
        <begin position="704"/>
        <end position="722"/>
    </location>
</feature>
<feature type="coiled-coil region" evidence="2">
    <location>
        <begin position="340"/>
        <end position="487"/>
    </location>
</feature>
<feature type="coiled-coil region" evidence="2">
    <location>
        <begin position="230"/>
        <end position="257"/>
    </location>
</feature>
<name>A0A8C5DRV1_GOUWI</name>
<feature type="coiled-coil region" evidence="2">
    <location>
        <begin position="106"/>
        <end position="201"/>
    </location>
</feature>
<dbReference type="GO" id="GO:0005789">
    <property type="term" value="C:endoplasmic reticulum membrane"/>
    <property type="evidence" value="ECO:0007669"/>
    <property type="project" value="TreeGrafter"/>
</dbReference>
<sequence>MEDMKQLSTKAAGFQAVAEAYYSVAVEKVKDVVSALPEDLRPGPDVFGMPWEPVIVACVVGLLTIFLFTCRCYSSLKSRMYRSKEQWMSEQIVQLLDEKCKVLETLSQCQQEYDELQSSLEDSGADAQTRKAEQLEVKAGHLENAKNELETDVFQLKDLLDQQRDCRMEQEARIAVLEQSMKTFEEEIKDLQSQDEQAQTTLKVYSMNSERLQRNLDTAGGENAVLQETNAHLRQQVEGWAERVSELEAEIRRCELAHSGMMQDVATKDQRITSLTDRLLQMKAWDSDVEEEEAGEGEKKKGADRPDGHLQKVQKLIYAAKLNADLKSVDEDKDRVFAKLNDEVKAKEDLQEAIKEMESEKLSLQSEAENYTAEVQRLQQKLQIMTEMYQENELKLHRLLTVEEKERLQKEEKLNKADKNIALAMEELNNYRQRAGEMEEELDKTKQSYQTQISAHEKKAHNNWLAARAADRELADIRRENALIRQKLTDTQFKLDALDKDPYALGSLAHPLPFRGERSPYGRPASETRGFLSPPTLMDAPPPRLSPRVPRGPGEPLGGQSELERSGGPHSDSGSSSPTWEKDRRGPLPGSIPGPPGYMFTDPGAPMFRRPPPPGRGFPPAPPHPSGMADELYRESVRAAEEHGPEAEPRMGGAPPMGPTDAPFPRRAAYRPPPPPDFFPPRGPGGPPMIPVWALPPSGMMPPLRFPPPHMPPMRLPPPSMAPPSFRQSFPPPPHNQPPQDATATAEDSI</sequence>
<reference evidence="4" key="2">
    <citation type="submission" date="2025-09" db="UniProtKB">
        <authorList>
            <consortium name="Ensembl"/>
        </authorList>
    </citation>
    <scope>IDENTIFICATION</scope>
</reference>
<dbReference type="GO" id="GO:0070971">
    <property type="term" value="C:endoplasmic reticulum exit site"/>
    <property type="evidence" value="ECO:0007669"/>
    <property type="project" value="TreeGrafter"/>
</dbReference>
<dbReference type="AlphaFoldDB" id="A0A8C5DRV1"/>
<dbReference type="GO" id="GO:0006888">
    <property type="term" value="P:endoplasmic reticulum to Golgi vesicle-mediated transport"/>
    <property type="evidence" value="ECO:0007669"/>
    <property type="project" value="TreeGrafter"/>
</dbReference>
<evidence type="ECO:0000313" key="4">
    <source>
        <dbReference type="Ensembl" id="ENSGWIP00000010882.1"/>
    </source>
</evidence>
<accession>A0A8C5DRV1</accession>
<organism evidence="4 5">
    <name type="scientific">Gouania willdenowi</name>
    <name type="common">Blunt-snouted clingfish</name>
    <name type="synonym">Lepadogaster willdenowi</name>
    <dbReference type="NCBI Taxonomy" id="441366"/>
    <lineage>
        <taxon>Eukaryota</taxon>
        <taxon>Metazoa</taxon>
        <taxon>Chordata</taxon>
        <taxon>Craniata</taxon>
        <taxon>Vertebrata</taxon>
        <taxon>Euteleostomi</taxon>
        <taxon>Actinopterygii</taxon>
        <taxon>Neopterygii</taxon>
        <taxon>Teleostei</taxon>
        <taxon>Neoteleostei</taxon>
        <taxon>Acanthomorphata</taxon>
        <taxon>Ovalentaria</taxon>
        <taxon>Blenniimorphae</taxon>
        <taxon>Blenniiformes</taxon>
        <taxon>Gobiesocoidei</taxon>
        <taxon>Gobiesocidae</taxon>
        <taxon>Gobiesocinae</taxon>
        <taxon>Gouania</taxon>
    </lineage>
</organism>
<keyword evidence="5" id="KW-1185">Reference proteome</keyword>
<dbReference type="GO" id="GO:0009306">
    <property type="term" value="P:protein secretion"/>
    <property type="evidence" value="ECO:0007669"/>
    <property type="project" value="TreeGrafter"/>
</dbReference>
<evidence type="ECO:0000256" key="2">
    <source>
        <dbReference type="SAM" id="Coils"/>
    </source>
</evidence>
<feature type="region of interest" description="Disordered" evidence="3">
    <location>
        <begin position="287"/>
        <end position="308"/>
    </location>
</feature>
<evidence type="ECO:0000313" key="5">
    <source>
        <dbReference type="Proteomes" id="UP000694680"/>
    </source>
</evidence>
<feature type="region of interest" description="Disordered" evidence="3">
    <location>
        <begin position="507"/>
        <end position="687"/>
    </location>
</feature>
<dbReference type="PANTHER" id="PTHR23158">
    <property type="entry name" value="MELANOMA INHIBITORY ACTIVITY-RELATED"/>
    <property type="match status" value="1"/>
</dbReference>
<keyword evidence="1 2" id="KW-0175">Coiled coil</keyword>
<reference evidence="4" key="1">
    <citation type="submission" date="2025-08" db="UniProtKB">
        <authorList>
            <consortium name="Ensembl"/>
        </authorList>
    </citation>
    <scope>IDENTIFICATION</scope>
</reference>
<dbReference type="PANTHER" id="PTHR23158:SF38">
    <property type="entry name" value="MELANOMA INHIBITORY ACTIVITY PROTEIN 2"/>
    <property type="match status" value="1"/>
</dbReference>
<feature type="compositionally biased region" description="Low complexity" evidence="3">
    <location>
        <begin position="568"/>
        <end position="578"/>
    </location>
</feature>